<proteinExistence type="predicted"/>
<dbReference type="Proteomes" id="UP000615446">
    <property type="component" value="Unassembled WGS sequence"/>
</dbReference>
<feature type="transmembrane region" description="Helical" evidence="1">
    <location>
        <begin position="52"/>
        <end position="71"/>
    </location>
</feature>
<feature type="transmembrane region" description="Helical" evidence="1">
    <location>
        <begin position="28"/>
        <end position="45"/>
    </location>
</feature>
<feature type="transmembrane region" description="Helical" evidence="1">
    <location>
        <begin position="271"/>
        <end position="294"/>
    </location>
</feature>
<gene>
    <name evidence="2" type="ORF">RCL2_002510600</name>
</gene>
<feature type="transmembrane region" description="Helical" evidence="1">
    <location>
        <begin position="109"/>
        <end position="130"/>
    </location>
</feature>
<dbReference type="AlphaFoldDB" id="A0A8H3M4H2"/>
<protein>
    <submittedName>
        <fullName evidence="2">Uncharacterized protein</fullName>
    </submittedName>
</protein>
<evidence type="ECO:0000256" key="1">
    <source>
        <dbReference type="SAM" id="Phobius"/>
    </source>
</evidence>
<feature type="transmembrane region" description="Helical" evidence="1">
    <location>
        <begin position="156"/>
        <end position="178"/>
    </location>
</feature>
<dbReference type="OrthoDB" id="2360599at2759"/>
<keyword evidence="1" id="KW-1133">Transmembrane helix</keyword>
<name>A0A8H3M4H2_9GLOM</name>
<keyword evidence="1" id="KW-0472">Membrane</keyword>
<evidence type="ECO:0000313" key="3">
    <source>
        <dbReference type="Proteomes" id="UP000615446"/>
    </source>
</evidence>
<organism evidence="2 3">
    <name type="scientific">Rhizophagus clarus</name>
    <dbReference type="NCBI Taxonomy" id="94130"/>
    <lineage>
        <taxon>Eukaryota</taxon>
        <taxon>Fungi</taxon>
        <taxon>Fungi incertae sedis</taxon>
        <taxon>Mucoromycota</taxon>
        <taxon>Glomeromycotina</taxon>
        <taxon>Glomeromycetes</taxon>
        <taxon>Glomerales</taxon>
        <taxon>Glomeraceae</taxon>
        <taxon>Rhizophagus</taxon>
    </lineage>
</organism>
<dbReference type="EMBL" id="BLAL01000274">
    <property type="protein sequence ID" value="GES98567.1"/>
    <property type="molecule type" value="Genomic_DNA"/>
</dbReference>
<comment type="caution">
    <text evidence="2">The sequence shown here is derived from an EMBL/GenBank/DDBJ whole genome shotgun (WGS) entry which is preliminary data.</text>
</comment>
<accession>A0A8H3M4H2</accession>
<feature type="transmembrane region" description="Helical" evidence="1">
    <location>
        <begin position="221"/>
        <end position="240"/>
    </location>
</feature>
<evidence type="ECO:0000313" key="2">
    <source>
        <dbReference type="EMBL" id="GES98567.1"/>
    </source>
</evidence>
<reference evidence="2" key="1">
    <citation type="submission" date="2019-10" db="EMBL/GenBank/DDBJ databases">
        <title>Conservation and host-specific expression of non-tandemly repeated heterogenous ribosome RNA gene in arbuscular mycorrhizal fungi.</title>
        <authorList>
            <person name="Maeda T."/>
            <person name="Kobayashi Y."/>
            <person name="Nakagawa T."/>
            <person name="Ezawa T."/>
            <person name="Yamaguchi K."/>
            <person name="Bino T."/>
            <person name="Nishimoto Y."/>
            <person name="Shigenobu S."/>
            <person name="Kawaguchi M."/>
        </authorList>
    </citation>
    <scope>NUCLEOTIDE SEQUENCE</scope>
    <source>
        <strain evidence="2">HR1</strain>
    </source>
</reference>
<sequence length="333" mass="39731">MKKKNKINDNEIVEIITKWINSYNFEPIIFFIPFVILSGSFTFSARTLIRAILFCIITVIPILCTILNLVFDQNLSDYCKELILFNDCIIYYQNHIGINYNYDVNGNKFVGLIILCIFQITFMIIVTLLWHKRYWKFLPEFTLTTREEIKRMFTHYVYLISLIHSNIIIIGYWILINWSYRTRTTYIDYGNTLFTDKFFDIIPYPLILFTIMVQKESRLRIFAYYLLSIVLCVLIFLYTVPTCFIPSNYIGTDSIIKNCDFTNQIRWSPSYQISFIIGMVSVLILMLSFFNAYLCQRNFGKKFKVYLDYEVEPIEFEYKNDPLLDQDTDDENE</sequence>
<keyword evidence="1" id="KW-0812">Transmembrane</keyword>